<dbReference type="Proteomes" id="UP001217500">
    <property type="component" value="Chromosome"/>
</dbReference>
<dbReference type="Pfam" id="PF02962">
    <property type="entry name" value="CHMI"/>
    <property type="match status" value="1"/>
</dbReference>
<evidence type="ECO:0000313" key="2">
    <source>
        <dbReference type="Proteomes" id="UP001217500"/>
    </source>
</evidence>
<dbReference type="InterPro" id="IPR014347">
    <property type="entry name" value="Tautomerase/MIF_sf"/>
</dbReference>
<name>A0AAE9XPR7_9PROT</name>
<organism evidence="1 2">
    <name type="scientific">Gimibacter soli</name>
    <dbReference type="NCBI Taxonomy" id="3024400"/>
    <lineage>
        <taxon>Bacteria</taxon>
        <taxon>Pseudomonadati</taxon>
        <taxon>Pseudomonadota</taxon>
        <taxon>Alphaproteobacteria</taxon>
        <taxon>Kordiimonadales</taxon>
        <taxon>Temperatibacteraceae</taxon>
        <taxon>Gimibacter</taxon>
    </lineage>
</organism>
<dbReference type="AlphaFoldDB" id="A0AAE9XPR7"/>
<dbReference type="KEGG" id="gso:PH603_09820"/>
<dbReference type="CDD" id="cd00580">
    <property type="entry name" value="CHMI"/>
    <property type="match status" value="1"/>
</dbReference>
<proteinExistence type="predicted"/>
<accession>A0AAE9XPR7</accession>
<evidence type="ECO:0000313" key="1">
    <source>
        <dbReference type="EMBL" id="WCL52836.1"/>
    </source>
</evidence>
<dbReference type="Gene3D" id="3.30.429.10">
    <property type="entry name" value="Macrophage Migration Inhibitory Factor"/>
    <property type="match status" value="1"/>
</dbReference>
<reference evidence="1" key="1">
    <citation type="submission" date="2023-01" db="EMBL/GenBank/DDBJ databases">
        <title>The genome sequence of Kordiimonadaceae bacterium 6D33.</title>
        <authorList>
            <person name="Liu Y."/>
        </authorList>
    </citation>
    <scope>NUCLEOTIDE SEQUENCE</scope>
    <source>
        <strain evidence="1">6D33</strain>
    </source>
</reference>
<protein>
    <submittedName>
        <fullName evidence="1">5-carboxymethyl-2-hydroxymuconate Delta-isomerase</fullName>
    </submittedName>
</protein>
<sequence>MPHLIAEYSREIEQSADIKAVVRLLHDSAMESGLFTASSIKTRAVPVDHALVGGKEGNFMHVTVHLYKGRTTEQKLALTELLLQRLASLKLPLNSLSIDAIDTDKDVYVKIEDA</sequence>
<gene>
    <name evidence="1" type="ORF">PH603_09820</name>
</gene>
<dbReference type="PANTHER" id="PTHR37950:SF1">
    <property type="entry name" value="4-HYDROXYPHENYLACETATE CATABOLISM PROTEIN"/>
    <property type="match status" value="1"/>
</dbReference>
<dbReference type="GO" id="GO:0008704">
    <property type="term" value="F:5-carboxymethyl-2-hydroxymuconate delta-isomerase activity"/>
    <property type="evidence" value="ECO:0007669"/>
    <property type="project" value="InterPro"/>
</dbReference>
<dbReference type="EMBL" id="CP116805">
    <property type="protein sequence ID" value="WCL52836.1"/>
    <property type="molecule type" value="Genomic_DNA"/>
</dbReference>
<dbReference type="SUPFAM" id="SSF55331">
    <property type="entry name" value="Tautomerase/MIF"/>
    <property type="match status" value="1"/>
</dbReference>
<dbReference type="InterPro" id="IPR004220">
    <property type="entry name" value="5-COMe_2-OHmuconate_Isoase"/>
</dbReference>
<dbReference type="RefSeq" id="WP_289502277.1">
    <property type="nucleotide sequence ID" value="NZ_CP116805.1"/>
</dbReference>
<dbReference type="PANTHER" id="PTHR37950">
    <property type="entry name" value="4-HYDROXYPHENYLACETATE CATABOLISM PROTEIN"/>
    <property type="match status" value="1"/>
</dbReference>
<keyword evidence="2" id="KW-1185">Reference proteome</keyword>